<keyword evidence="2" id="KW-1133">Transmembrane helix</keyword>
<evidence type="ECO:0000313" key="4">
    <source>
        <dbReference type="Proteomes" id="UP000217676"/>
    </source>
</evidence>
<dbReference type="AlphaFoldDB" id="A0A160NYJ2"/>
<feature type="transmembrane region" description="Helical" evidence="2">
    <location>
        <begin position="27"/>
        <end position="48"/>
    </location>
</feature>
<gene>
    <name evidence="3" type="ORF">SLA_2265</name>
</gene>
<evidence type="ECO:0000313" key="3">
    <source>
        <dbReference type="EMBL" id="BAU83195.1"/>
    </source>
</evidence>
<keyword evidence="2" id="KW-0812">Transmembrane</keyword>
<protein>
    <submittedName>
        <fullName evidence="3">Uncharacterized protein</fullName>
    </submittedName>
</protein>
<keyword evidence="4" id="KW-1185">Reference proteome</keyword>
<feature type="region of interest" description="Disordered" evidence="1">
    <location>
        <begin position="111"/>
        <end position="136"/>
    </location>
</feature>
<dbReference type="Proteomes" id="UP000217676">
    <property type="component" value="Chromosome"/>
</dbReference>
<sequence length="136" mass="14982">MLTSITGVFLVACIVELLRRRKLKEKYAFLWVFTGLVIIPLGFFPSLLDSAAHHVGVVSGVNLLFFVSVAFLFVVCLQLSWEVGRLEEGGRTLSEEVALLRLETQELRSRLGESTALAPRASGHSGGRPAGRRSRK</sequence>
<dbReference type="Pfam" id="PF10066">
    <property type="entry name" value="DUF2304"/>
    <property type="match status" value="1"/>
</dbReference>
<feature type="transmembrane region" description="Helical" evidence="2">
    <location>
        <begin position="60"/>
        <end position="81"/>
    </location>
</feature>
<dbReference type="EMBL" id="AP017424">
    <property type="protein sequence ID" value="BAU83195.1"/>
    <property type="molecule type" value="Genomic_DNA"/>
</dbReference>
<accession>A0A160NYJ2</accession>
<dbReference type="KEGG" id="slau:SLA_2265"/>
<organism evidence="3 4">
    <name type="scientific">Streptomyces laurentii</name>
    <dbReference type="NCBI Taxonomy" id="39478"/>
    <lineage>
        <taxon>Bacteria</taxon>
        <taxon>Bacillati</taxon>
        <taxon>Actinomycetota</taxon>
        <taxon>Actinomycetes</taxon>
        <taxon>Kitasatosporales</taxon>
        <taxon>Streptomycetaceae</taxon>
        <taxon>Streptomyces</taxon>
    </lineage>
</organism>
<reference evidence="3 4" key="1">
    <citation type="journal article" date="2016" name="Genome Announc.">
        <title>Complete Genome Sequence of Thiostrepton-Producing Streptomyces laurentii ATCC 31255.</title>
        <authorList>
            <person name="Doi K."/>
            <person name="Fujino Y."/>
            <person name="Nagayoshi Y."/>
            <person name="Ohshima T."/>
            <person name="Ogata S."/>
        </authorList>
    </citation>
    <scope>NUCLEOTIDE SEQUENCE [LARGE SCALE GENOMIC DNA]</scope>
    <source>
        <strain evidence="3 4">ATCC 31255</strain>
    </source>
</reference>
<keyword evidence="2" id="KW-0472">Membrane</keyword>
<proteinExistence type="predicted"/>
<dbReference type="InterPro" id="IPR019277">
    <property type="entry name" value="DUF2304"/>
</dbReference>
<evidence type="ECO:0000256" key="1">
    <source>
        <dbReference type="SAM" id="MobiDB-lite"/>
    </source>
</evidence>
<dbReference type="RefSeq" id="WP_359883759.1">
    <property type="nucleotide sequence ID" value="NZ_JBEYHT010000066.1"/>
</dbReference>
<name>A0A160NYJ2_STRLU</name>
<evidence type="ECO:0000256" key="2">
    <source>
        <dbReference type="SAM" id="Phobius"/>
    </source>
</evidence>